<dbReference type="Gene3D" id="1.10.3140.10">
    <property type="entry name" value="4-hydroxybutyryl-coa dehydratase, domain 1"/>
    <property type="match status" value="1"/>
</dbReference>
<dbReference type="Pfam" id="PF11794">
    <property type="entry name" value="HpaB_N"/>
    <property type="match status" value="1"/>
</dbReference>
<protein>
    <recommendedName>
        <fullName evidence="7">HpaB/PvcC/4-BUDH N-terminal domain-containing protein</fullName>
    </recommendedName>
</protein>
<dbReference type="InterPro" id="IPR046373">
    <property type="entry name" value="Acyl-CoA_Oxase/DH_mid-dom_sf"/>
</dbReference>
<sequence length="346" mass="38980">MRTGKEHLERLRDGRVVYIGRERVDDVTTHPAFRHAATTAAAIYEIKADSTKREVTAFEEDGEQYSAYYILARNRDDLRKRSQTHRIIAEATYGFFGRSPDHVSSFVTGMCTKADVLDTDRGKFSDNLRGYYEYMRRNDIYAAYAVLPPQAARDPAFYQKQNLPIPTLQLLREEDDGVVISGMKMLATGAVIADEIWIGNVIPLAPDQSKQAITCAIPCNAPGLSLWSRKPLEPNAYNEFDSPLSWRLDETDAMVMCDEVKVPWERVFVLNDATQSYQIYNKTPSHCYGNHQSNVRFHTKMRLLVALASKITQSTGANKVPAVVETLGRLSAMEAGLWGMVEGQIE</sequence>
<dbReference type="Gene3D" id="1.20.140.10">
    <property type="entry name" value="Butyryl-CoA Dehydrogenase, subunit A, domain 3"/>
    <property type="match status" value="1"/>
</dbReference>
<dbReference type="InterPro" id="IPR024719">
    <property type="entry name" value="HpaB/PvcC/4-BUDH_C"/>
</dbReference>
<dbReference type="InterPro" id="IPR024674">
    <property type="entry name" value="HpaB/PvcC/4-BUDH_N"/>
</dbReference>
<dbReference type="AlphaFoldDB" id="A0A382MPK0"/>
<keyword evidence="2" id="KW-0274">FAD</keyword>
<dbReference type="PANTHER" id="PTHR36117:SF3">
    <property type="entry name" value="4-HYDROXYPHENYLACETATE 3-MONOOXYGENASE-RELATED"/>
    <property type="match status" value="1"/>
</dbReference>
<evidence type="ECO:0000313" key="6">
    <source>
        <dbReference type="EMBL" id="SVC50646.1"/>
    </source>
</evidence>
<dbReference type="PANTHER" id="PTHR36117">
    <property type="entry name" value="4-HYDROXYPHENYLACETATE 3-MONOOXYGENASE-RELATED"/>
    <property type="match status" value="1"/>
</dbReference>
<feature type="domain" description="HpaB/PvcC/4-BUDH N-terminal" evidence="5">
    <location>
        <begin position="3"/>
        <end position="269"/>
    </location>
</feature>
<keyword evidence="1" id="KW-0285">Flavoprotein</keyword>
<dbReference type="EMBL" id="UINC01094960">
    <property type="protein sequence ID" value="SVC50646.1"/>
    <property type="molecule type" value="Genomic_DNA"/>
</dbReference>
<dbReference type="Gene3D" id="2.40.110.10">
    <property type="entry name" value="Butyryl-CoA Dehydrogenase, subunit A, domain 2"/>
    <property type="match status" value="1"/>
</dbReference>
<reference evidence="6" key="1">
    <citation type="submission" date="2018-05" db="EMBL/GenBank/DDBJ databases">
        <authorList>
            <person name="Lanie J.A."/>
            <person name="Ng W.-L."/>
            <person name="Kazmierczak K.M."/>
            <person name="Andrzejewski T.M."/>
            <person name="Davidsen T.M."/>
            <person name="Wayne K.J."/>
            <person name="Tettelin H."/>
            <person name="Glass J.I."/>
            <person name="Rusch D."/>
            <person name="Podicherti R."/>
            <person name="Tsui H.-C.T."/>
            <person name="Winkler M.E."/>
        </authorList>
    </citation>
    <scope>NUCLEOTIDE SEQUENCE</scope>
</reference>
<keyword evidence="3" id="KW-0560">Oxidoreductase</keyword>
<feature type="domain" description="HpaB/PvcC/4-BUDH C-terminal" evidence="4">
    <location>
        <begin position="278"/>
        <end position="342"/>
    </location>
</feature>
<gene>
    <name evidence="6" type="ORF">METZ01_LOCUS303500</name>
</gene>
<evidence type="ECO:0000256" key="3">
    <source>
        <dbReference type="ARBA" id="ARBA00023002"/>
    </source>
</evidence>
<evidence type="ECO:0000259" key="5">
    <source>
        <dbReference type="Pfam" id="PF11794"/>
    </source>
</evidence>
<dbReference type="GO" id="GO:0016627">
    <property type="term" value="F:oxidoreductase activity, acting on the CH-CH group of donors"/>
    <property type="evidence" value="ECO:0007669"/>
    <property type="project" value="InterPro"/>
</dbReference>
<feature type="non-terminal residue" evidence="6">
    <location>
        <position position="346"/>
    </location>
</feature>
<evidence type="ECO:0008006" key="7">
    <source>
        <dbReference type="Google" id="ProtNLM"/>
    </source>
</evidence>
<accession>A0A382MPK0</accession>
<dbReference type="SUPFAM" id="SSF47203">
    <property type="entry name" value="Acyl-CoA dehydrogenase C-terminal domain-like"/>
    <property type="match status" value="1"/>
</dbReference>
<name>A0A382MPK0_9ZZZZ</name>
<evidence type="ECO:0000259" key="4">
    <source>
        <dbReference type="Pfam" id="PF03241"/>
    </source>
</evidence>
<evidence type="ECO:0000256" key="2">
    <source>
        <dbReference type="ARBA" id="ARBA00022827"/>
    </source>
</evidence>
<evidence type="ECO:0000256" key="1">
    <source>
        <dbReference type="ARBA" id="ARBA00022630"/>
    </source>
</evidence>
<dbReference type="InterPro" id="IPR009100">
    <property type="entry name" value="AcylCoA_DH/oxidase_NM_dom_sf"/>
</dbReference>
<dbReference type="InterPro" id="IPR004925">
    <property type="entry name" value="HpaB/PvcC/4-BUDH"/>
</dbReference>
<proteinExistence type="predicted"/>
<dbReference type="Pfam" id="PF03241">
    <property type="entry name" value="HpaB"/>
    <property type="match status" value="1"/>
</dbReference>
<dbReference type="InterPro" id="IPR036250">
    <property type="entry name" value="AcylCo_DH-like_C"/>
</dbReference>
<organism evidence="6">
    <name type="scientific">marine metagenome</name>
    <dbReference type="NCBI Taxonomy" id="408172"/>
    <lineage>
        <taxon>unclassified sequences</taxon>
        <taxon>metagenomes</taxon>
        <taxon>ecological metagenomes</taxon>
    </lineage>
</organism>
<dbReference type="SUPFAM" id="SSF56645">
    <property type="entry name" value="Acyl-CoA dehydrogenase NM domain-like"/>
    <property type="match status" value="1"/>
</dbReference>